<dbReference type="GO" id="GO:0000977">
    <property type="term" value="F:RNA polymerase II transcription regulatory region sequence-specific DNA binding"/>
    <property type="evidence" value="ECO:0007669"/>
    <property type="project" value="TreeGrafter"/>
</dbReference>
<evidence type="ECO:0000256" key="6">
    <source>
        <dbReference type="ARBA" id="ARBA00023015"/>
    </source>
</evidence>
<gene>
    <name evidence="12" type="ORF">EX30DRAFT_373812</name>
</gene>
<evidence type="ECO:0000256" key="5">
    <source>
        <dbReference type="ARBA" id="ARBA00022833"/>
    </source>
</evidence>
<feature type="compositionally biased region" description="Low complexity" evidence="10">
    <location>
        <begin position="55"/>
        <end position="70"/>
    </location>
</feature>
<dbReference type="InterPro" id="IPR036864">
    <property type="entry name" value="Zn2-C6_fun-type_DNA-bd_sf"/>
</dbReference>
<keyword evidence="4" id="KW-0479">Metal-binding</keyword>
<feature type="region of interest" description="Disordered" evidence="10">
    <location>
        <begin position="257"/>
        <end position="276"/>
    </location>
</feature>
<dbReference type="FunCoup" id="A0A4S2MMU6">
    <property type="interactions" value="198"/>
</dbReference>
<keyword evidence="9" id="KW-0539">Nucleus</keyword>
<dbReference type="GO" id="GO:0006094">
    <property type="term" value="P:gluconeogenesis"/>
    <property type="evidence" value="ECO:0007669"/>
    <property type="project" value="UniProtKB-KW"/>
</dbReference>
<dbReference type="GO" id="GO:0005634">
    <property type="term" value="C:nucleus"/>
    <property type="evidence" value="ECO:0007669"/>
    <property type="project" value="UniProtKB-SubCell"/>
</dbReference>
<evidence type="ECO:0000256" key="4">
    <source>
        <dbReference type="ARBA" id="ARBA00022723"/>
    </source>
</evidence>
<feature type="compositionally biased region" description="Low complexity" evidence="10">
    <location>
        <begin position="10"/>
        <end position="33"/>
    </location>
</feature>
<dbReference type="STRING" id="341454.A0A4S2MMU6"/>
<dbReference type="OrthoDB" id="2538135at2759"/>
<dbReference type="Pfam" id="PF24990">
    <property type="entry name" value="PAS_13"/>
    <property type="match status" value="1"/>
</dbReference>
<evidence type="ECO:0000256" key="8">
    <source>
        <dbReference type="ARBA" id="ARBA00023163"/>
    </source>
</evidence>
<comment type="subcellular location">
    <subcellularLocation>
        <location evidence="1">Nucleus</location>
    </subcellularLocation>
</comment>
<protein>
    <recommendedName>
        <fullName evidence="11">Zn(2)-C6 fungal-type domain-containing protein</fullName>
    </recommendedName>
</protein>
<dbReference type="GO" id="GO:0000981">
    <property type="term" value="F:DNA-binding transcription factor activity, RNA polymerase II-specific"/>
    <property type="evidence" value="ECO:0007669"/>
    <property type="project" value="InterPro"/>
</dbReference>
<evidence type="ECO:0000256" key="7">
    <source>
        <dbReference type="ARBA" id="ARBA00023125"/>
    </source>
</evidence>
<evidence type="ECO:0000256" key="1">
    <source>
        <dbReference type="ARBA" id="ARBA00004123"/>
    </source>
</evidence>
<feature type="compositionally biased region" description="Polar residues" evidence="10">
    <location>
        <begin position="166"/>
        <end position="182"/>
    </location>
</feature>
<dbReference type="InterPro" id="IPR050335">
    <property type="entry name" value="ERT1_acuK_gluconeogen_tf"/>
</dbReference>
<dbReference type="SMART" id="SM00066">
    <property type="entry name" value="GAL4"/>
    <property type="match status" value="1"/>
</dbReference>
<dbReference type="AlphaFoldDB" id="A0A4S2MMU6"/>
<keyword evidence="8" id="KW-0804">Transcription</keyword>
<evidence type="ECO:0000256" key="10">
    <source>
        <dbReference type="SAM" id="MobiDB-lite"/>
    </source>
</evidence>
<evidence type="ECO:0000256" key="2">
    <source>
        <dbReference type="ARBA" id="ARBA00010855"/>
    </source>
</evidence>
<comment type="similarity">
    <text evidence="2">Belongs to the ERT1/acuK family.</text>
</comment>
<name>A0A4S2MMU6_9PEZI</name>
<keyword evidence="7" id="KW-0238">DNA-binding</keyword>
<dbReference type="GO" id="GO:0008270">
    <property type="term" value="F:zinc ion binding"/>
    <property type="evidence" value="ECO:0007669"/>
    <property type="project" value="InterPro"/>
</dbReference>
<feature type="compositionally biased region" description="Basic and acidic residues" evidence="10">
    <location>
        <begin position="73"/>
        <end position="85"/>
    </location>
</feature>
<evidence type="ECO:0000259" key="11">
    <source>
        <dbReference type="PROSITE" id="PS50048"/>
    </source>
</evidence>
<dbReference type="PANTHER" id="PTHR47659">
    <property type="entry name" value="ZN(II)2CYS6 TRANSCRIPTION FACTOR (EUROFUNG)-RELATED"/>
    <property type="match status" value="1"/>
</dbReference>
<proteinExistence type="inferred from homology"/>
<evidence type="ECO:0000313" key="12">
    <source>
        <dbReference type="EMBL" id="TGZ78446.1"/>
    </source>
</evidence>
<feature type="region of interest" description="Disordered" evidence="10">
    <location>
        <begin position="1"/>
        <end position="90"/>
    </location>
</feature>
<evidence type="ECO:0000313" key="13">
    <source>
        <dbReference type="Proteomes" id="UP000298138"/>
    </source>
</evidence>
<dbReference type="CDD" id="cd00067">
    <property type="entry name" value="GAL4"/>
    <property type="match status" value="1"/>
</dbReference>
<dbReference type="EMBL" id="ML220141">
    <property type="protein sequence ID" value="TGZ78446.1"/>
    <property type="molecule type" value="Genomic_DNA"/>
</dbReference>
<dbReference type="GO" id="GO:0009267">
    <property type="term" value="P:cellular response to starvation"/>
    <property type="evidence" value="ECO:0007669"/>
    <property type="project" value="TreeGrafter"/>
</dbReference>
<keyword evidence="13" id="KW-1185">Reference proteome</keyword>
<dbReference type="Gene3D" id="4.10.240.10">
    <property type="entry name" value="Zn(2)-C6 fungal-type DNA-binding domain"/>
    <property type="match status" value="1"/>
</dbReference>
<dbReference type="InParanoid" id="A0A4S2MMU6"/>
<feature type="compositionally biased region" description="Low complexity" evidence="10">
    <location>
        <begin position="417"/>
        <end position="427"/>
    </location>
</feature>
<dbReference type="Proteomes" id="UP000298138">
    <property type="component" value="Unassembled WGS sequence"/>
</dbReference>
<dbReference type="PROSITE" id="PS50048">
    <property type="entry name" value="ZN2_CY6_FUNGAL_2"/>
    <property type="match status" value="1"/>
</dbReference>
<sequence length="664" mass="72991">MTTSPPTLETSARNNANNNNDSGRSSSTSTPTDDVSVKREDTTPSDEQLGKHGITTPTASSSSTATATATGKTLKDSKNLKDPARPRRRKARRACFACQRAHLTCGDERPCQRCIKRNLQDSCQDGVRKKAKYLHDTTLDEIPLPAPLHPPLPPYSSGEFGFSAHAPQTHQHSPQNLSTNPFPSYHQHTAAPDGTINPTKLETSGPSLGRLRAEAPFEATAILDPADPAWWNFDVASLKFGSQYGAMEFGALGNMAAGGQQQQQHEEDGGGAGEGVGYEALWTTQRGSVSMDGEGGGAGGFENTYVIDVGGDGGQGEDMSPSSKIEMVESPEQLQQQNQQNQQNQQLPYQPITPSPSSATRGYDTSGPPTITPPPRRNPRTSPHHHQQQHHTKPSHHLSSSTSSLQSPFHPIPTPAPTTLYTAPLTPHPYSTRHHTLFHHLLLRLPPPLLLRIAKSMSSFRPSFIACLQTLTTPDLVFMERCLQRTLLEYERFIGSVGTPTVVCRRSGEVVEVGREWEMLTGWRRDVLRGERRNRNVNPEWRRSHRGAEAGRGDGDGKGEMVKRPVFLAELIDDDSVVEFYEEFARLAFGDARGSVMTTCRVVTYWEEGGEGEERRRGVTGGDGTTVECAFCWWVKRDVFDIPMLIVGNVSIGIPAVRRRWGRI</sequence>
<dbReference type="SUPFAM" id="SSF57701">
    <property type="entry name" value="Zn2/Cys6 DNA-binding domain"/>
    <property type="match status" value="1"/>
</dbReference>
<dbReference type="PANTHER" id="PTHR47659:SF1">
    <property type="entry name" value="TRANSCRIPTION ACTIVATOR OF GLUCONEOGENESIS ERT1"/>
    <property type="match status" value="1"/>
</dbReference>
<feature type="compositionally biased region" description="Low complexity" evidence="10">
    <location>
        <begin position="397"/>
        <end position="409"/>
    </location>
</feature>
<feature type="compositionally biased region" description="Polar residues" evidence="10">
    <location>
        <begin position="196"/>
        <end position="206"/>
    </location>
</feature>
<dbReference type="InterPro" id="IPR056751">
    <property type="entry name" value="PAS_13"/>
</dbReference>
<keyword evidence="5" id="KW-0862">Zinc</keyword>
<feature type="compositionally biased region" description="Basic residues" evidence="10">
    <location>
        <begin position="377"/>
        <end position="396"/>
    </location>
</feature>
<feature type="compositionally biased region" description="Low complexity" evidence="10">
    <location>
        <begin position="333"/>
        <end position="347"/>
    </location>
</feature>
<reference evidence="12 13" key="1">
    <citation type="submission" date="2019-04" db="EMBL/GenBank/DDBJ databases">
        <title>Comparative genomics and transcriptomics to analyze fruiting body development in filamentous ascomycetes.</title>
        <authorList>
            <consortium name="DOE Joint Genome Institute"/>
            <person name="Lutkenhaus R."/>
            <person name="Traeger S."/>
            <person name="Breuer J."/>
            <person name="Kuo A."/>
            <person name="Lipzen A."/>
            <person name="Pangilinan J."/>
            <person name="Dilworth D."/>
            <person name="Sandor L."/>
            <person name="Poggeler S."/>
            <person name="Barry K."/>
            <person name="Grigoriev I.V."/>
            <person name="Nowrousian M."/>
        </authorList>
    </citation>
    <scope>NUCLEOTIDE SEQUENCE [LARGE SCALE GENOMIC DNA]</scope>
    <source>
        <strain evidence="12 13">CBS 389.68</strain>
    </source>
</reference>
<feature type="region of interest" description="Disordered" evidence="10">
    <location>
        <begin position="154"/>
        <end position="207"/>
    </location>
</feature>
<accession>A0A4S2MMU6</accession>
<organism evidence="12 13">
    <name type="scientific">Ascodesmis nigricans</name>
    <dbReference type="NCBI Taxonomy" id="341454"/>
    <lineage>
        <taxon>Eukaryota</taxon>
        <taxon>Fungi</taxon>
        <taxon>Dikarya</taxon>
        <taxon>Ascomycota</taxon>
        <taxon>Pezizomycotina</taxon>
        <taxon>Pezizomycetes</taxon>
        <taxon>Pezizales</taxon>
        <taxon>Ascodesmidaceae</taxon>
        <taxon>Ascodesmis</taxon>
    </lineage>
</organism>
<keyword evidence="6" id="KW-0805">Transcription regulation</keyword>
<evidence type="ECO:0000256" key="3">
    <source>
        <dbReference type="ARBA" id="ARBA00022432"/>
    </source>
</evidence>
<feature type="region of interest" description="Disordered" evidence="10">
    <location>
        <begin position="302"/>
        <end position="427"/>
    </location>
</feature>
<dbReference type="InterPro" id="IPR001138">
    <property type="entry name" value="Zn2Cys6_DnaBD"/>
</dbReference>
<feature type="domain" description="Zn(2)-C6 fungal-type" evidence="11">
    <location>
        <begin position="94"/>
        <end position="123"/>
    </location>
</feature>
<keyword evidence="3" id="KW-0312">Gluconeogenesis</keyword>
<evidence type="ECO:0000256" key="9">
    <source>
        <dbReference type="ARBA" id="ARBA00023242"/>
    </source>
</evidence>